<dbReference type="Proteomes" id="UP000256924">
    <property type="component" value="Unassembled WGS sequence"/>
</dbReference>
<dbReference type="RefSeq" id="WP_116099380.1">
    <property type="nucleotide sequence ID" value="NZ_QNVU01000035.1"/>
</dbReference>
<accession>A0A3D9AW39</accession>
<dbReference type="AlphaFoldDB" id="A0A3D9AW39"/>
<reference evidence="1 2" key="1">
    <citation type="journal article" date="2004" name="Emerg. Infect. Dis.">
        <title>Amoebae-resisting bacteria isolated from human nasal swabs by amoebal coculture.</title>
        <authorList>
            <person name="Greub G."/>
            <person name="La Scola B."/>
            <person name="Raoult D."/>
        </authorList>
    </citation>
    <scope>NUCLEOTIDE SEQUENCE [LARGE SCALE GENOMIC DNA]</scope>
    <source>
        <strain evidence="1 2">CCUG 51329</strain>
    </source>
</reference>
<dbReference type="EMBL" id="QNVU01000035">
    <property type="protein sequence ID" value="REC45540.1"/>
    <property type="molecule type" value="Genomic_DNA"/>
</dbReference>
<dbReference type="Pfam" id="PF14253">
    <property type="entry name" value="AbiH"/>
    <property type="match status" value="1"/>
</dbReference>
<protein>
    <recommendedName>
        <fullName evidence="3">Bacteriophage abortive infection AbiH</fullName>
    </recommendedName>
</protein>
<evidence type="ECO:0000313" key="1">
    <source>
        <dbReference type="EMBL" id="REC45540.1"/>
    </source>
</evidence>
<name>A0A3D9AW39_9FLAO</name>
<dbReference type="InterPro" id="IPR025935">
    <property type="entry name" value="AbiH"/>
</dbReference>
<gene>
    <name evidence="1" type="ORF">DRF68_15555</name>
</gene>
<organism evidence="1 2">
    <name type="scientific">Candidatus Chryseobacterium massiliense</name>
    <dbReference type="NCBI Taxonomy" id="204089"/>
    <lineage>
        <taxon>Bacteria</taxon>
        <taxon>Pseudomonadati</taxon>
        <taxon>Bacteroidota</taxon>
        <taxon>Flavobacteriia</taxon>
        <taxon>Flavobacteriales</taxon>
        <taxon>Weeksellaceae</taxon>
        <taxon>Chryseobacterium group</taxon>
        <taxon>Chryseobacterium</taxon>
    </lineage>
</organism>
<keyword evidence="2" id="KW-1185">Reference proteome</keyword>
<evidence type="ECO:0000313" key="2">
    <source>
        <dbReference type="Proteomes" id="UP000256924"/>
    </source>
</evidence>
<comment type="caution">
    <text evidence="1">The sequence shown here is derived from an EMBL/GenBank/DDBJ whole genome shotgun (WGS) entry which is preliminary data.</text>
</comment>
<evidence type="ECO:0008006" key="3">
    <source>
        <dbReference type="Google" id="ProtNLM"/>
    </source>
</evidence>
<sequence>MEKKIVILGNGFDLRHFLPTSYNHLSSVLSEIEKLPVDKANVSFSDLFGKAFKKKNEWFYQKINEYYQTENFIFDLEAIKSIQVRLKVNSWFQYFKSVDESKIETWIDFETEIERILLSVLEYFECFNRNELKKPRCGNINGKAVFFVPISLEKEHFKNKLQIAILKSFGLIQADSHNLNVDGNFILNIGNEIQYYKERDFFNYLYKSLDEFIAIFNDYMVNIINLFYDNFKKQMQTNFIIKDDVKIFNKVSKIYSFNYTNTFEKFYKIEKDKFTESLERLNINYKRVSEVEFIHGSVVENYSNLEELKIVLGVDDIHDSLKKHKLFQFTKYFQKLHKQTDYLFLKDYQVDGTVVKNSEKYTFYFWGHSLDYSDRQYIREVFDLVTKSGSEIKVFYHSISAKGEQLKNLLSIIDKEIIENFMKDKKLEFIESSFENLFNELSTVD</sequence>
<proteinExistence type="predicted"/>